<sequence length="303" mass="33028">MGQVGSLGHGTMPRFAFQSVQLAIGTYRQPCQLLAARHFRPNSRPSSSNQVQPDGKRLNELIKIAKSSEDLFDVVSDHKDRLDAVHAAACLWRLSKLGSPLDHLVGRQPFLELLLLVDQHLTASVLGTRGLSNILVAIAHLAGRSGAGSSDCPQLQVLACRCAKEFSDPKKLLRANAHDVANSAWAAARLLTLCSSNAQRQQSHELTDLLLRLGQELERKQLVEAFTAQGLANVAWAYATAAGLPGGLLRGEQTKVKAEIQQQQMLQRLFHMVAEAAIPKLQPPVEFNPQEMFGARETANGKE</sequence>
<evidence type="ECO:0000313" key="1">
    <source>
        <dbReference type="EMBL" id="CAE8623883.1"/>
    </source>
</evidence>
<accession>A0A813GCC0</accession>
<evidence type="ECO:0000313" key="2">
    <source>
        <dbReference type="Proteomes" id="UP000626109"/>
    </source>
</evidence>
<comment type="caution">
    <text evidence="1">The sequence shown here is derived from an EMBL/GenBank/DDBJ whole genome shotgun (WGS) entry which is preliminary data.</text>
</comment>
<dbReference type="EMBL" id="CAJNNW010000139">
    <property type="protein sequence ID" value="CAE8623883.1"/>
    <property type="molecule type" value="Genomic_DNA"/>
</dbReference>
<feature type="non-terminal residue" evidence="1">
    <location>
        <position position="1"/>
    </location>
</feature>
<dbReference type="Proteomes" id="UP000626109">
    <property type="component" value="Unassembled WGS sequence"/>
</dbReference>
<proteinExistence type="predicted"/>
<protein>
    <submittedName>
        <fullName evidence="1">Uncharacterized protein</fullName>
    </submittedName>
</protein>
<organism evidence="1 2">
    <name type="scientific">Polarella glacialis</name>
    <name type="common">Dinoflagellate</name>
    <dbReference type="NCBI Taxonomy" id="89957"/>
    <lineage>
        <taxon>Eukaryota</taxon>
        <taxon>Sar</taxon>
        <taxon>Alveolata</taxon>
        <taxon>Dinophyceae</taxon>
        <taxon>Suessiales</taxon>
        <taxon>Suessiaceae</taxon>
        <taxon>Polarella</taxon>
    </lineage>
</organism>
<gene>
    <name evidence="1" type="ORF">PGLA2088_LOCUS257</name>
</gene>
<reference evidence="1" key="1">
    <citation type="submission" date="2021-02" db="EMBL/GenBank/DDBJ databases">
        <authorList>
            <person name="Dougan E. K."/>
            <person name="Rhodes N."/>
            <person name="Thang M."/>
            <person name="Chan C."/>
        </authorList>
    </citation>
    <scope>NUCLEOTIDE SEQUENCE</scope>
</reference>
<name>A0A813GCC0_POLGL</name>
<dbReference type="AlphaFoldDB" id="A0A813GCC0"/>